<dbReference type="InterPro" id="IPR013087">
    <property type="entry name" value="Znf_C2H2_type"/>
</dbReference>
<dbReference type="SMART" id="SM00355">
    <property type="entry name" value="ZnF_C2H2"/>
    <property type="match status" value="10"/>
</dbReference>
<organism evidence="8 9">
    <name type="scientific">Orchesella dallaii</name>
    <dbReference type="NCBI Taxonomy" id="48710"/>
    <lineage>
        <taxon>Eukaryota</taxon>
        <taxon>Metazoa</taxon>
        <taxon>Ecdysozoa</taxon>
        <taxon>Arthropoda</taxon>
        <taxon>Hexapoda</taxon>
        <taxon>Collembola</taxon>
        <taxon>Entomobryomorpha</taxon>
        <taxon>Entomobryoidea</taxon>
        <taxon>Orchesellidae</taxon>
        <taxon>Orchesellinae</taxon>
        <taxon>Orchesella</taxon>
    </lineage>
</organism>
<feature type="compositionally biased region" description="Basic residues" evidence="6">
    <location>
        <begin position="297"/>
        <end position="307"/>
    </location>
</feature>
<keyword evidence="4" id="KW-0862">Zinc</keyword>
<name>A0ABP1PQT3_9HEXA</name>
<feature type="domain" description="C2H2-type" evidence="7">
    <location>
        <begin position="557"/>
        <end position="587"/>
    </location>
</feature>
<evidence type="ECO:0000256" key="2">
    <source>
        <dbReference type="ARBA" id="ARBA00022737"/>
    </source>
</evidence>
<dbReference type="InterPro" id="IPR050329">
    <property type="entry name" value="GLI_C2H2-zinc-finger"/>
</dbReference>
<protein>
    <recommendedName>
        <fullName evidence="7">C2H2-type domain-containing protein</fullName>
    </recommendedName>
</protein>
<feature type="compositionally biased region" description="Low complexity" evidence="6">
    <location>
        <begin position="318"/>
        <end position="329"/>
    </location>
</feature>
<feature type="compositionally biased region" description="Basic residues" evidence="6">
    <location>
        <begin position="113"/>
        <end position="122"/>
    </location>
</feature>
<keyword evidence="9" id="KW-1185">Reference proteome</keyword>
<feature type="compositionally biased region" description="Polar residues" evidence="6">
    <location>
        <begin position="130"/>
        <end position="142"/>
    </location>
</feature>
<feature type="compositionally biased region" description="Basic residues" evidence="6">
    <location>
        <begin position="187"/>
        <end position="196"/>
    </location>
</feature>
<dbReference type="Proteomes" id="UP001642540">
    <property type="component" value="Unassembled WGS sequence"/>
</dbReference>
<feature type="compositionally biased region" description="Basic residues" evidence="6">
    <location>
        <begin position="38"/>
        <end position="48"/>
    </location>
</feature>
<comment type="caution">
    <text evidence="8">The sequence shown here is derived from an EMBL/GenBank/DDBJ whole genome shotgun (WGS) entry which is preliminary data.</text>
</comment>
<evidence type="ECO:0000313" key="9">
    <source>
        <dbReference type="Proteomes" id="UP001642540"/>
    </source>
</evidence>
<feature type="compositionally biased region" description="Polar residues" evidence="6">
    <location>
        <begin position="278"/>
        <end position="290"/>
    </location>
</feature>
<feature type="domain" description="C2H2-type" evidence="7">
    <location>
        <begin position="441"/>
        <end position="464"/>
    </location>
</feature>
<feature type="compositionally biased region" description="Polar residues" evidence="6">
    <location>
        <begin position="204"/>
        <end position="216"/>
    </location>
</feature>
<sequence length="1080" mass="122725">MSQGRAKKRKSGVSSGENLTFSSESEVSEPLMSEGPVKKRKRSSRSGVKKVADTKLTFSSESEVSNSVKIEGRGNNKKRSSRSGVKKVAATKLTFSSESEVSEPKMSEGQRNDKKRSSRRGVNKMADTKLTFSSENEVSNSVKIEGRGNNKKRSSRSGVKKVAATKLTFSSESEVSEPKMSEGQRNDKKRSSRRGVNKMADTKLTFSSENEVSNSVKIEGRGNNKKRSSRSGVKKVAATKLTFSSESEVSEPKMSEGQRNDKKRSSRRGVNKMADTKLTFSSENEVSNSVKIEGRGNNKKRSSRSGVKKVADTKLTFSSESEVSEPVPSNGQRNTMNDTPTHTTVRCTFPGCTINFKSIDSMRVHNRQTHKHLRCGVCSNIYNIKKFNNIHLKNNPTCAEVNPQPWDPVNKKEAQWILIRHDRDGKTTFGCKSGVFKNRKFQCPGCPMSFNSHRETQRHLNKIHRLVKCVVCNSITTIGKFNQTHKQKKLACGNVAPIPWITNEKDAEWFSPTCAQINPQPWDKENKKEAQWTVTRNVSGANTTFGMISAIYRKMEFQCTYHGCSMAFRYSTSLQIHVRLYHKHLKCGVCSEIHTIFSFNNKHLKNNLKCAEVNPQPWDKENKKKAEWILTRHDRRGKTTYGYKPGFFKYRKFQCKFPGCPMSFNNHRDALKHLNRHLRLVKCVVCSLITPLDAFASTHRRRKLSCGNVVPIPWVKNNQKDPDWFVERRKVRGQVFLCYKSKHGQVPESEADSDENITFGTESNVYINHFRIPQHLNRNSLNYMTCEVYGCSYHTTHSVVLRHHYKTHHSSLLTNWSVSFDAASKKIHQCLKPKCDQEYGYGASHGDPQDIQESIEICAHETNISSSANVSFQCPRENCKFKTSSQLVLARHENKHKQGLSARCLLCNEICSNTEKFLSHVRIRHKIHTNQLALYEDSNEHNGILNIYRCNIESCTGFMSGVKSFYEDHLLHHLDHTINTFSCGLCSLPLDTGKDLIAHFERSHNKADLAIKSVNIPTTLSCDLCPHLVFQSNAIFIIHNQFHHSERVTSVVDQVYPDFYKKCRRFKTFSTSTFSAEGEV</sequence>
<feature type="compositionally biased region" description="Basic residues" evidence="6">
    <location>
        <begin position="149"/>
        <end position="159"/>
    </location>
</feature>
<dbReference type="PANTHER" id="PTHR19818">
    <property type="entry name" value="ZINC FINGER PROTEIN ZIC AND GLI"/>
    <property type="match status" value="1"/>
</dbReference>
<dbReference type="PROSITE" id="PS50157">
    <property type="entry name" value="ZINC_FINGER_C2H2_2"/>
    <property type="match status" value="2"/>
</dbReference>
<dbReference type="PANTHER" id="PTHR19818:SF139">
    <property type="entry name" value="PAIR-RULE PROTEIN ODD-PAIRED"/>
    <property type="match status" value="1"/>
</dbReference>
<feature type="region of interest" description="Disordered" evidence="6">
    <location>
        <begin position="1"/>
        <end position="342"/>
    </location>
</feature>
<evidence type="ECO:0000256" key="3">
    <source>
        <dbReference type="ARBA" id="ARBA00022771"/>
    </source>
</evidence>
<keyword evidence="2" id="KW-0677">Repeat</keyword>
<feature type="compositionally biased region" description="Polar residues" evidence="6">
    <location>
        <begin position="56"/>
        <end position="68"/>
    </location>
</feature>
<evidence type="ECO:0000313" key="8">
    <source>
        <dbReference type="EMBL" id="CAL8073724.1"/>
    </source>
</evidence>
<feature type="compositionally biased region" description="Basic residues" evidence="6">
    <location>
        <begin position="261"/>
        <end position="270"/>
    </location>
</feature>
<evidence type="ECO:0000256" key="6">
    <source>
        <dbReference type="SAM" id="MobiDB-lite"/>
    </source>
</evidence>
<feature type="compositionally biased region" description="Polar residues" evidence="6">
    <location>
        <begin position="12"/>
        <end position="25"/>
    </location>
</feature>
<evidence type="ECO:0000256" key="1">
    <source>
        <dbReference type="ARBA" id="ARBA00022723"/>
    </source>
</evidence>
<keyword evidence="3 5" id="KW-0863">Zinc-finger</keyword>
<proteinExistence type="predicted"/>
<gene>
    <name evidence="8" type="ORF">ODALV1_LOCUS2686</name>
</gene>
<reference evidence="8 9" key="1">
    <citation type="submission" date="2024-08" db="EMBL/GenBank/DDBJ databases">
        <authorList>
            <person name="Cucini C."/>
            <person name="Frati F."/>
        </authorList>
    </citation>
    <scope>NUCLEOTIDE SEQUENCE [LARGE SCALE GENOMIC DNA]</scope>
</reference>
<feature type="compositionally biased region" description="Basic residues" evidence="6">
    <location>
        <begin position="75"/>
        <end position="85"/>
    </location>
</feature>
<evidence type="ECO:0000256" key="4">
    <source>
        <dbReference type="ARBA" id="ARBA00022833"/>
    </source>
</evidence>
<feature type="compositionally biased region" description="Polar residues" evidence="6">
    <location>
        <begin position="330"/>
        <end position="342"/>
    </location>
</feature>
<feature type="compositionally biased region" description="Basic residues" evidence="6">
    <location>
        <begin position="1"/>
        <end position="11"/>
    </location>
</feature>
<feature type="compositionally biased region" description="Basic and acidic residues" evidence="6">
    <location>
        <begin position="176"/>
        <end position="186"/>
    </location>
</feature>
<dbReference type="EMBL" id="CAXLJM020000007">
    <property type="protein sequence ID" value="CAL8073724.1"/>
    <property type="molecule type" value="Genomic_DNA"/>
</dbReference>
<accession>A0ABP1PQT3</accession>
<feature type="compositionally biased region" description="Basic and acidic residues" evidence="6">
    <location>
        <begin position="250"/>
        <end position="260"/>
    </location>
</feature>
<dbReference type="PROSITE" id="PS00028">
    <property type="entry name" value="ZINC_FINGER_C2H2_1"/>
    <property type="match status" value="6"/>
</dbReference>
<keyword evidence="1" id="KW-0479">Metal-binding</keyword>
<evidence type="ECO:0000256" key="5">
    <source>
        <dbReference type="PROSITE-ProRule" id="PRU00042"/>
    </source>
</evidence>
<feature type="compositionally biased region" description="Basic and acidic residues" evidence="6">
    <location>
        <begin position="102"/>
        <end position="112"/>
    </location>
</feature>
<feature type="compositionally biased region" description="Basic residues" evidence="6">
    <location>
        <begin position="223"/>
        <end position="233"/>
    </location>
</feature>
<evidence type="ECO:0000259" key="7">
    <source>
        <dbReference type="PROSITE" id="PS50157"/>
    </source>
</evidence>